<dbReference type="InterPro" id="IPR015847">
    <property type="entry name" value="ExoRNase_PH_dom2"/>
</dbReference>
<dbReference type="FunFam" id="3.30.230.70:FF:000004">
    <property type="entry name" value="Exosome complex component Rrp41"/>
    <property type="match status" value="1"/>
</dbReference>
<keyword evidence="11" id="KW-0378">Hydrolase</keyword>
<keyword evidence="4" id="KW-0963">Cytoplasm</keyword>
<dbReference type="EMBL" id="OOIP01000009">
    <property type="protein sequence ID" value="SPO38104.1"/>
    <property type="molecule type" value="Genomic_DNA"/>
</dbReference>
<gene>
    <name evidence="11" type="ORF">PSFLO_03581</name>
</gene>
<dbReference type="InterPro" id="IPR001247">
    <property type="entry name" value="ExoRNase_PH_dom1"/>
</dbReference>
<evidence type="ECO:0000256" key="1">
    <source>
        <dbReference type="ARBA" id="ARBA00004496"/>
    </source>
</evidence>
<evidence type="ECO:0000256" key="8">
    <source>
        <dbReference type="SAM" id="MobiDB-lite"/>
    </source>
</evidence>
<evidence type="ECO:0000259" key="10">
    <source>
        <dbReference type="Pfam" id="PF03725"/>
    </source>
</evidence>
<evidence type="ECO:0000256" key="2">
    <source>
        <dbReference type="ARBA" id="ARBA00004604"/>
    </source>
</evidence>
<evidence type="ECO:0000313" key="12">
    <source>
        <dbReference type="Proteomes" id="UP000323386"/>
    </source>
</evidence>
<protein>
    <recommendedName>
        <fullName evidence="7">Ribosomal RNA-processing protein 41</fullName>
    </recommendedName>
</protein>
<dbReference type="Proteomes" id="UP000323386">
    <property type="component" value="Unassembled WGS sequence"/>
</dbReference>
<dbReference type="GO" id="GO:0000176">
    <property type="term" value="C:nuclear exosome (RNase complex)"/>
    <property type="evidence" value="ECO:0007669"/>
    <property type="project" value="TreeGrafter"/>
</dbReference>
<evidence type="ECO:0000256" key="3">
    <source>
        <dbReference type="ARBA" id="ARBA00006678"/>
    </source>
</evidence>
<evidence type="ECO:0000256" key="6">
    <source>
        <dbReference type="ARBA" id="ARBA00063066"/>
    </source>
</evidence>
<evidence type="ECO:0000259" key="9">
    <source>
        <dbReference type="Pfam" id="PF01138"/>
    </source>
</evidence>
<proteinExistence type="inferred from homology"/>
<dbReference type="InterPro" id="IPR027408">
    <property type="entry name" value="PNPase/RNase_PH_dom_sf"/>
</dbReference>
<dbReference type="GO" id="GO:0071051">
    <property type="term" value="P:poly(A)-dependent snoRNA 3'-end processing"/>
    <property type="evidence" value="ECO:0007669"/>
    <property type="project" value="TreeGrafter"/>
</dbReference>
<dbReference type="PANTHER" id="PTHR11953:SF0">
    <property type="entry name" value="EXOSOME COMPLEX COMPONENT RRP41"/>
    <property type="match status" value="1"/>
</dbReference>
<dbReference type="Pfam" id="PF03725">
    <property type="entry name" value="RNase_PH_C"/>
    <property type="match status" value="1"/>
</dbReference>
<keyword evidence="12" id="KW-1185">Reference proteome</keyword>
<feature type="domain" description="Exoribonuclease phosphorolytic" evidence="10">
    <location>
        <begin position="165"/>
        <end position="228"/>
    </location>
</feature>
<feature type="region of interest" description="Disordered" evidence="8">
    <location>
        <begin position="258"/>
        <end position="278"/>
    </location>
</feature>
<dbReference type="GO" id="GO:0003723">
    <property type="term" value="F:RNA binding"/>
    <property type="evidence" value="ECO:0007669"/>
    <property type="project" value="TreeGrafter"/>
</dbReference>
<dbReference type="CDD" id="cd11370">
    <property type="entry name" value="RNase_PH_RRP41"/>
    <property type="match status" value="1"/>
</dbReference>
<dbReference type="GO" id="GO:0016075">
    <property type="term" value="P:rRNA catabolic process"/>
    <property type="evidence" value="ECO:0007669"/>
    <property type="project" value="TreeGrafter"/>
</dbReference>
<feature type="compositionally biased region" description="Acidic residues" evidence="8">
    <location>
        <begin position="264"/>
        <end position="278"/>
    </location>
</feature>
<sequence>MPSLLPARPQSRIELLNAGGYRADGRKQHELRSISIRIGGSSDPAADGSATVTQGLTIVSATVFGPREARLASNALHDRATVNVEVSLAPWGAMDRRKRNKGDRRLVEFASSVKSTFEPVIHTHLYPRSQIDIFIQVLQQDGGILPAAINASTLALIDAGIAMSDFVTSVSCGIHSTSPLLDLNNTEESDLPNMAVAVLPRSGKVTLASLETRLHVERFEEIFRLGIQACSVLHHEMELAVRDRTRVLVDAVKGKVGERRDGGDDGVDEEDGLDAESI</sequence>
<dbReference type="InterPro" id="IPR050080">
    <property type="entry name" value="RNase_PH"/>
</dbReference>
<organism evidence="11 12">
    <name type="scientific">Pseudozyma flocculosa</name>
    <dbReference type="NCBI Taxonomy" id="84751"/>
    <lineage>
        <taxon>Eukaryota</taxon>
        <taxon>Fungi</taxon>
        <taxon>Dikarya</taxon>
        <taxon>Basidiomycota</taxon>
        <taxon>Ustilaginomycotina</taxon>
        <taxon>Ustilaginomycetes</taxon>
        <taxon>Ustilaginales</taxon>
        <taxon>Ustilaginaceae</taxon>
        <taxon>Pseudozyma</taxon>
    </lineage>
</organism>
<dbReference type="OrthoDB" id="437922at2759"/>
<dbReference type="PANTHER" id="PTHR11953">
    <property type="entry name" value="EXOSOME COMPLEX COMPONENT"/>
    <property type="match status" value="1"/>
</dbReference>
<dbReference type="InterPro" id="IPR020568">
    <property type="entry name" value="Ribosomal_Su5_D2-typ_SF"/>
</dbReference>
<feature type="domain" description="Exoribonuclease phosphorolytic" evidence="9">
    <location>
        <begin position="30"/>
        <end position="161"/>
    </location>
</feature>
<dbReference type="SUPFAM" id="SSF55666">
    <property type="entry name" value="Ribonuclease PH domain 2-like"/>
    <property type="match status" value="1"/>
</dbReference>
<accession>A0A5C3F0R3</accession>
<comment type="subunit">
    <text evidence="6">Component of the RNA exosome complex. Specifically part of the catalytically inactive RNA exosome core complex (Exo-9) which may associate with the catalytic subunits RRP6 and DIS3 in cytoplasmic- and nuclear-specific RNA exosome complex forms. Exo-9 is formed by a hexameric base ring of RNase PH domain-containing subunits and a cap ring consisting of CSL4, RRP4 and RRP40.</text>
</comment>
<dbReference type="GO" id="GO:0000177">
    <property type="term" value="C:cytoplasmic exosome (RNase complex)"/>
    <property type="evidence" value="ECO:0007669"/>
    <property type="project" value="TreeGrafter"/>
</dbReference>
<keyword evidence="11" id="KW-0269">Exonuclease</keyword>
<dbReference type="Gene3D" id="3.30.230.70">
    <property type="entry name" value="GHMP Kinase, N-terminal domain"/>
    <property type="match status" value="1"/>
</dbReference>
<dbReference type="InterPro" id="IPR036345">
    <property type="entry name" value="ExoRNase_PH_dom2_sf"/>
</dbReference>
<evidence type="ECO:0000256" key="7">
    <source>
        <dbReference type="ARBA" id="ARBA00077929"/>
    </source>
</evidence>
<dbReference type="SUPFAM" id="SSF54211">
    <property type="entry name" value="Ribosomal protein S5 domain 2-like"/>
    <property type="match status" value="1"/>
</dbReference>
<reference evidence="11 12" key="1">
    <citation type="submission" date="2018-03" db="EMBL/GenBank/DDBJ databases">
        <authorList>
            <person name="Guldener U."/>
        </authorList>
    </citation>
    <scope>NUCLEOTIDE SEQUENCE [LARGE SCALE GENOMIC DNA]</scope>
    <source>
        <strain evidence="11 12">DAOM196992</strain>
    </source>
</reference>
<dbReference type="Pfam" id="PF01138">
    <property type="entry name" value="RNase_PH"/>
    <property type="match status" value="1"/>
</dbReference>
<comment type="similarity">
    <text evidence="3">Belongs to the RNase PH family.</text>
</comment>
<evidence type="ECO:0000313" key="11">
    <source>
        <dbReference type="EMBL" id="SPO38104.1"/>
    </source>
</evidence>
<dbReference type="GO" id="GO:0004527">
    <property type="term" value="F:exonuclease activity"/>
    <property type="evidence" value="ECO:0007669"/>
    <property type="project" value="UniProtKB-KW"/>
</dbReference>
<dbReference type="GO" id="GO:0034475">
    <property type="term" value="P:U4 snRNA 3'-end processing"/>
    <property type="evidence" value="ECO:0007669"/>
    <property type="project" value="TreeGrafter"/>
</dbReference>
<name>A0A5C3F0R3_9BASI</name>
<dbReference type="GO" id="GO:0071028">
    <property type="term" value="P:nuclear mRNA surveillance"/>
    <property type="evidence" value="ECO:0007669"/>
    <property type="project" value="TreeGrafter"/>
</dbReference>
<dbReference type="GO" id="GO:0005730">
    <property type="term" value="C:nucleolus"/>
    <property type="evidence" value="ECO:0007669"/>
    <property type="project" value="UniProtKB-SubCell"/>
</dbReference>
<keyword evidence="5" id="KW-0271">Exosome</keyword>
<evidence type="ECO:0000256" key="4">
    <source>
        <dbReference type="ARBA" id="ARBA00022490"/>
    </source>
</evidence>
<keyword evidence="11" id="KW-0540">Nuclease</keyword>
<evidence type="ECO:0000256" key="5">
    <source>
        <dbReference type="ARBA" id="ARBA00022835"/>
    </source>
</evidence>
<comment type="subcellular location">
    <subcellularLocation>
        <location evidence="1">Cytoplasm</location>
    </subcellularLocation>
    <subcellularLocation>
        <location evidence="2">Nucleus</location>
        <location evidence="2">Nucleolus</location>
    </subcellularLocation>
</comment>
<dbReference type="AlphaFoldDB" id="A0A5C3F0R3"/>